<dbReference type="SUPFAM" id="SSF48371">
    <property type="entry name" value="ARM repeat"/>
    <property type="match status" value="1"/>
</dbReference>
<dbReference type="InParanoid" id="A0A151GYG5"/>
<feature type="region of interest" description="Disordered" evidence="11">
    <location>
        <begin position="496"/>
        <end position="521"/>
    </location>
</feature>
<keyword evidence="7 10" id="KW-0226">DNA condensation</keyword>
<dbReference type="Proteomes" id="UP000076580">
    <property type="component" value="Chromosome 01"/>
</dbReference>
<dbReference type="STRING" id="98403.A0A151GYG5"/>
<evidence type="ECO:0000256" key="5">
    <source>
        <dbReference type="ARBA" id="ARBA00022618"/>
    </source>
</evidence>
<dbReference type="InterPro" id="IPR026971">
    <property type="entry name" value="CND1/NCAPD3"/>
</dbReference>
<feature type="region of interest" description="Disordered" evidence="11">
    <location>
        <begin position="148"/>
        <end position="168"/>
    </location>
</feature>
<evidence type="ECO:0000256" key="2">
    <source>
        <dbReference type="ARBA" id="ARBA00004286"/>
    </source>
</evidence>
<dbReference type="GO" id="GO:0003690">
    <property type="term" value="F:double-stranded DNA binding"/>
    <property type="evidence" value="ECO:0007669"/>
    <property type="project" value="EnsemblFungi"/>
</dbReference>
<evidence type="ECO:0000256" key="9">
    <source>
        <dbReference type="ARBA" id="ARBA00023306"/>
    </source>
</evidence>
<feature type="compositionally biased region" description="Basic and acidic residues" evidence="11">
    <location>
        <begin position="508"/>
        <end position="521"/>
    </location>
</feature>
<dbReference type="AlphaFoldDB" id="A0A151GYG5"/>
<dbReference type="GO" id="GO:0042393">
    <property type="term" value="F:histone binding"/>
    <property type="evidence" value="ECO:0007669"/>
    <property type="project" value="TreeGrafter"/>
</dbReference>
<evidence type="ECO:0000256" key="4">
    <source>
        <dbReference type="ARBA" id="ARBA00022454"/>
    </source>
</evidence>
<keyword evidence="8" id="KW-0539">Nucleus</keyword>
<dbReference type="EMBL" id="LAYC01000001">
    <property type="protein sequence ID" value="KYK62130.1"/>
    <property type="molecule type" value="Genomic_DNA"/>
</dbReference>
<dbReference type="FunFam" id="1.25.10.10:FF:000920">
    <property type="entry name" value="Condensin complex subunit 1"/>
    <property type="match status" value="1"/>
</dbReference>
<dbReference type="InterPro" id="IPR011989">
    <property type="entry name" value="ARM-like"/>
</dbReference>
<comment type="function">
    <text evidence="10">Regulatory subunit of the condensin complex, a complex required for conversion of interphase chromatin into mitotic-like condense chromosomes. The condensin complex probably introduces positive supercoils into relaxed DNA in the presence of type I topoisomerases and converts nicked DNA into positive knotted forms in the presence of type II topoisomerases.</text>
</comment>
<dbReference type="InterPro" id="IPR016024">
    <property type="entry name" value="ARM-type_fold"/>
</dbReference>
<dbReference type="InterPro" id="IPR032682">
    <property type="entry name" value="Cnd1_C"/>
</dbReference>
<evidence type="ECO:0000256" key="10">
    <source>
        <dbReference type="PIRNR" id="PIRNR017127"/>
    </source>
</evidence>
<dbReference type="PANTHER" id="PTHR14222:SF2">
    <property type="entry name" value="CONDENSIN COMPLEX SUBUNIT 1"/>
    <property type="match status" value="1"/>
</dbReference>
<protein>
    <recommendedName>
        <fullName evidence="10">Condensin complex subunit 1</fullName>
    </recommendedName>
</protein>
<dbReference type="GO" id="GO:0005730">
    <property type="term" value="C:nucleolus"/>
    <property type="evidence" value="ECO:0007669"/>
    <property type="project" value="EnsemblFungi"/>
</dbReference>
<dbReference type="InterPro" id="IPR024324">
    <property type="entry name" value="Condensin_cplx_su1_N"/>
</dbReference>
<dbReference type="GO" id="GO:0000791">
    <property type="term" value="C:euchromatin"/>
    <property type="evidence" value="ECO:0007669"/>
    <property type="project" value="EnsemblFungi"/>
</dbReference>
<evidence type="ECO:0000256" key="6">
    <source>
        <dbReference type="ARBA" id="ARBA00022776"/>
    </source>
</evidence>
<keyword evidence="6 10" id="KW-0498">Mitosis</keyword>
<evidence type="ECO:0000256" key="11">
    <source>
        <dbReference type="SAM" id="MobiDB-lite"/>
    </source>
</evidence>
<dbReference type="Pfam" id="PF12717">
    <property type="entry name" value="Cnd1"/>
    <property type="match status" value="1"/>
</dbReference>
<evidence type="ECO:0000313" key="15">
    <source>
        <dbReference type="Proteomes" id="UP000076580"/>
    </source>
</evidence>
<dbReference type="InterPro" id="IPR007673">
    <property type="entry name" value="Condensin_cplx_su1"/>
</dbReference>
<organism evidence="14 15">
    <name type="scientific">Drechmeria coniospora</name>
    <name type="common">Nematophagous fungus</name>
    <name type="synonym">Meria coniospora</name>
    <dbReference type="NCBI Taxonomy" id="98403"/>
    <lineage>
        <taxon>Eukaryota</taxon>
        <taxon>Fungi</taxon>
        <taxon>Dikarya</taxon>
        <taxon>Ascomycota</taxon>
        <taxon>Pezizomycotina</taxon>
        <taxon>Sordariomycetes</taxon>
        <taxon>Hypocreomycetidae</taxon>
        <taxon>Hypocreales</taxon>
        <taxon>Ophiocordycipitaceae</taxon>
        <taxon>Drechmeria</taxon>
    </lineage>
</organism>
<comment type="similarity">
    <text evidence="3 10">Belongs to the CND1 (condensin subunit 1) family.</text>
</comment>
<dbReference type="PANTHER" id="PTHR14222">
    <property type="entry name" value="CONDENSIN"/>
    <property type="match status" value="1"/>
</dbReference>
<reference evidence="14 15" key="1">
    <citation type="journal article" date="2016" name="Sci. Rep.">
        <title>Insights into Adaptations to a Near-Obligate Nematode Endoparasitic Lifestyle from the Finished Genome of Drechmeria coniospora.</title>
        <authorList>
            <person name="Zhang L."/>
            <person name="Zhou Z."/>
            <person name="Guo Q."/>
            <person name="Fokkens L."/>
            <person name="Miskei M."/>
            <person name="Pocsi I."/>
            <person name="Zhang W."/>
            <person name="Chen M."/>
            <person name="Wang L."/>
            <person name="Sun Y."/>
            <person name="Donzelli B.G."/>
            <person name="Gibson D.M."/>
            <person name="Nelson D.R."/>
            <person name="Luo J.G."/>
            <person name="Rep M."/>
            <person name="Liu H."/>
            <person name="Yang S."/>
            <person name="Wang J."/>
            <person name="Krasnoff S.B."/>
            <person name="Xu Y."/>
            <person name="Molnar I."/>
            <person name="Lin M."/>
        </authorList>
    </citation>
    <scope>NUCLEOTIDE SEQUENCE [LARGE SCALE GENOMIC DNA]</scope>
    <source>
        <strain evidence="14 15">ARSEF 6962</strain>
    </source>
</reference>
<dbReference type="RefSeq" id="XP_040661482.1">
    <property type="nucleotide sequence ID" value="XM_040800599.1"/>
</dbReference>
<accession>A0A151GYG5</accession>
<dbReference type="Gene3D" id="1.25.10.10">
    <property type="entry name" value="Leucine-rich Repeat Variant"/>
    <property type="match status" value="2"/>
</dbReference>
<dbReference type="GeneID" id="63715920"/>
<dbReference type="Pfam" id="PF12922">
    <property type="entry name" value="Cnd1_N"/>
    <property type="match status" value="1"/>
</dbReference>
<keyword evidence="9 10" id="KW-0131">Cell cycle</keyword>
<dbReference type="GO" id="GO:0051301">
    <property type="term" value="P:cell division"/>
    <property type="evidence" value="ECO:0007669"/>
    <property type="project" value="UniProtKB-KW"/>
</dbReference>
<dbReference type="GO" id="GO:0007076">
    <property type="term" value="P:mitotic chromosome condensation"/>
    <property type="evidence" value="ECO:0007669"/>
    <property type="project" value="EnsemblFungi"/>
</dbReference>
<keyword evidence="15" id="KW-1185">Reference proteome</keyword>
<evidence type="ECO:0000256" key="8">
    <source>
        <dbReference type="ARBA" id="ARBA00023242"/>
    </source>
</evidence>
<dbReference type="GO" id="GO:0016887">
    <property type="term" value="F:ATP hydrolysis activity"/>
    <property type="evidence" value="ECO:0007669"/>
    <property type="project" value="EnsemblFungi"/>
</dbReference>
<proteinExistence type="inferred from homology"/>
<comment type="caution">
    <text evidence="14">The sequence shown here is derived from an EMBL/GenBank/DDBJ whole genome shotgun (WGS) entry which is preliminary data.</text>
</comment>
<evidence type="ECO:0000259" key="13">
    <source>
        <dbReference type="Pfam" id="PF12922"/>
    </source>
</evidence>
<keyword evidence="4" id="KW-0158">Chromosome</keyword>
<evidence type="ECO:0000259" key="12">
    <source>
        <dbReference type="Pfam" id="PF12717"/>
    </source>
</evidence>
<keyword evidence="5 10" id="KW-0132">Cell division</keyword>
<name>A0A151GYG5_DRECN</name>
<dbReference type="GO" id="GO:0000796">
    <property type="term" value="C:condensin complex"/>
    <property type="evidence" value="ECO:0007669"/>
    <property type="project" value="EnsemblFungi"/>
</dbReference>
<dbReference type="GO" id="GO:0010032">
    <property type="term" value="P:meiotic chromosome condensation"/>
    <property type="evidence" value="ECO:0007669"/>
    <property type="project" value="TreeGrafter"/>
</dbReference>
<dbReference type="GO" id="GO:0005737">
    <property type="term" value="C:cytoplasm"/>
    <property type="evidence" value="ECO:0007669"/>
    <property type="project" value="EnsemblFungi"/>
</dbReference>
<dbReference type="PIRSF" id="PIRSF017127">
    <property type="entry name" value="Condensin_D2"/>
    <property type="match status" value="1"/>
</dbReference>
<feature type="domain" description="Condensin complex subunit 1 N-terminal" evidence="13">
    <location>
        <begin position="86"/>
        <end position="246"/>
    </location>
</feature>
<sequence>MAMMNFDINDALKHYMSDPTTISTPEADGALLECENDPEGLTNPVINPVLNPIIDAVADNPDAMMRPQHVDSLQFLLKYTSVLPTHALSKIFDLVMSGLAAEADAISNDIDSPDEQDTLAHHKQLLEMYGFLLQWTIAAVEAKAAEKSSVPAARSRGKPKKGTKDDSWDSATQLQAALEVMCKVLKLKLAKIFLTTSERDTFIGLLTRPVYMILESEQRTKMTPIRMHCFKVLCVAVKHHGHGYAAQINVIQNLTYFEHLSEPMAEFLHILAETYDYPQLTDELLREISNKEFNSNDTRGPKSISAFIAKLSELAPRLVIKQMTMLAKQLDSESHTLRCALIEVCGNMVAHLSRQDERSENHKSQLNAFFDVLEERFLDVNPYCRCRTLQVYMRLCELEQKFPKRRQKAAELACRSLEDKSSNVRRNAIKLLGTLVKTHPFTVMHGAQLSRKEWQQRHDKVEEELNALQPPPGMPGLGGVNEANVTVDNDLLDEATEVGSPQKPQRPMTDEDRAAAVRKAREDAATGEAIEKLTLTRRYYNEALKFIDVLHDATAIVCQLLGSKNKSEVIEAIDYFEIGDAYNIEQNKLGIRRMLRLIWTKGNSDEGKGVQMHLIECYRRLFFEAPETFSPNDAANYVARNMISLTFGATPAELTSLEQLLATMMDAGIIPDVVVSKLWQVYGVQRREISRTQRRGAIIVLGMLATANPEIVIGEIETMLRTGLGSHGRDDLQLAKYTCIALRRINPVGRQAKESTAKFARLPNDHAVCRRLAAISEAINAIYAISKHPDTLCSAMIRRKTRQLLFVVGHVAIKQIVHLELCELDFKRRKQEKEKMAGGKTDKEKEDADELDLIGGTTEDDFTEAMAHIRERELLYGPSSLLALFGPLVSDVCAKNNVHADKGLQAAATLCLAKLMCVSSEYCEANLPLLITIMERSPDATVRSNAVIALGDMAVCFNHLIDENTDFLYRRLADDDASVKRTCLMTLTFLILAGQVKVKGQLGEMAKCLEDEDRRIADLARMFFTELSTKDNAVYNHFVDMFSLLSAGGRMDEEAFRRIIRFLLGFVEKASTSSARTNSPADRRPQDKHAKQLAEKLAARLARCETERQWNDVAFALGLLPHKNEEISKLVSDGFRVVQTAA</sequence>
<evidence type="ECO:0000256" key="3">
    <source>
        <dbReference type="ARBA" id="ARBA00009606"/>
    </source>
</evidence>
<evidence type="ECO:0000256" key="1">
    <source>
        <dbReference type="ARBA" id="ARBA00004123"/>
    </source>
</evidence>
<gene>
    <name evidence="14" type="ORF">DCS_03277</name>
</gene>
<evidence type="ECO:0000256" key="7">
    <source>
        <dbReference type="ARBA" id="ARBA00023067"/>
    </source>
</evidence>
<dbReference type="FunFam" id="1.25.10.10:FF:000272">
    <property type="entry name" value="Condensin complex subunit 1"/>
    <property type="match status" value="1"/>
</dbReference>
<dbReference type="GO" id="GO:0000776">
    <property type="term" value="C:kinetochore"/>
    <property type="evidence" value="ECO:0007669"/>
    <property type="project" value="EnsemblFungi"/>
</dbReference>
<dbReference type="FunCoup" id="A0A151GYG5">
    <property type="interactions" value="519"/>
</dbReference>
<comment type="subcellular location">
    <subcellularLocation>
        <location evidence="2">Chromosome</location>
    </subcellularLocation>
    <subcellularLocation>
        <location evidence="1">Nucleus</location>
    </subcellularLocation>
</comment>
<dbReference type="GO" id="GO:0140602">
    <property type="term" value="C:nucleolar peripheral inclusion body"/>
    <property type="evidence" value="ECO:0007669"/>
    <property type="project" value="EnsemblFungi"/>
</dbReference>
<evidence type="ECO:0000313" key="14">
    <source>
        <dbReference type="EMBL" id="KYK62130.1"/>
    </source>
</evidence>
<feature type="domain" description="Condensin complex subunit 1 C-terminal" evidence="12">
    <location>
        <begin position="941"/>
        <end position="1072"/>
    </location>
</feature>
<dbReference type="GO" id="GO:0003697">
    <property type="term" value="F:single-stranded DNA binding"/>
    <property type="evidence" value="ECO:0007669"/>
    <property type="project" value="EnsemblFungi"/>
</dbReference>